<keyword evidence="3" id="KW-0378">Hydrolase</keyword>
<dbReference type="Proteomes" id="UP000289216">
    <property type="component" value="Unassembled WGS sequence"/>
</dbReference>
<dbReference type="Pfam" id="PF19778">
    <property type="entry name" value="RE_endonuc"/>
    <property type="match status" value="1"/>
</dbReference>
<dbReference type="SUPFAM" id="SSF52540">
    <property type="entry name" value="P-loop containing nucleoside triphosphate hydrolases"/>
    <property type="match status" value="2"/>
</dbReference>
<dbReference type="EMBL" id="SBAP01000001">
    <property type="protein sequence ID" value="RXZ71605.1"/>
    <property type="molecule type" value="Genomic_DNA"/>
</dbReference>
<dbReference type="Pfam" id="PF04851">
    <property type="entry name" value="ResIII"/>
    <property type="match status" value="1"/>
</dbReference>
<reference evidence="3 4" key="1">
    <citation type="submission" date="2019-01" db="EMBL/GenBank/DDBJ databases">
        <title>Fusobacterium necrophorum Isolated From the Uterus of Dairy Cows.</title>
        <authorList>
            <person name="Francis A.M."/>
        </authorList>
    </citation>
    <scope>NUCLEOTIDE SEQUENCE [LARGE SCALE GENOMIC DNA]</scope>
    <source>
        <strain evidence="3 4">KG35</strain>
    </source>
</reference>
<sequence length="999" mass="116150">MKIKFEENLEYQLEAINSITDIFSGQEIAKTVFTVEKTKNPQLSIISEENDLGTGNKLLLFPEEILENVNKIQTRNGLAKTEVLGKNNYHFSIEMETGTGKTYVYLRTIMELNKKYGFTKFIIVVPSIAIKEGVYKTLQITEEHFKSLYENTPYDYFIYDSKKINMIRNFAVNDTIQILIMNIDSFNKDTNIINQERDQANGYRPIDYISQCNPIVIVDEPQNMESEIAKKAIQTLNPLYTLRYSATHKEKYNSVFKLDSIDAYEKKLVKQIEVATVGVTQNANTEYIKVINIKLSKSLPVAEIELDMKSKNGVNRKKVKIAKGDSLSEKAKRDIYDGYIVNEITYNEKDPTKSFIDFGKVTLFLGQVNGGEDPNVIKRLQIRKTIQEHFDKQIALKKKGIKVLSLFFIDKVANYRIYDVETGEAKKGKYAVIFEEEYNKLLELPEYSELRNLSLPLYQQAASAHDGYFSVDKKKSKTGVEYFEEKDTKGNTNADNDTFTKIMKDKEKLLSFEEPLAFIFSHSALKEGWDNPNVFQICTLNETTSEIKKRQEIGRGLRIAVNQEGERVRGFDVNTLTVMANESYEQFVESLQKEMEKEENIKFGLIENFIFANIMAKDENGKEMFLGHEKSKEIYRELIKKDYIDERGNAKEKLKYDLQEGKVELAEEFYDIKKSILQKLKATMGKLVIKNANEKKKITLNKKVFLSEEFKELWNRIKYKTTYQVNFDGEELIKRCIKNLGDEVYIPKEKFLYDKKRLAITKGGIEEEKSYAVEENIDVDHRFKLPDIITYLQNETNLTRRSIVRILTESGTLHSFKKNPQLYLEQASSIIKRTMKLFIVDGIKYEKIGDMEYYSQELFENNEIFGYLKDEMNKQGNMIKTEKTPYMDIIIDSDVEREFAKGLEKNGNIKVYTKLPSWFKISTPLGNYNPDWAVLVKPDLNKEEEKLYFIVETKGSVLEENRRETENLKISCGKKHFEAISKDIHFQVTSNFEKFSEKF</sequence>
<dbReference type="SMART" id="SM00487">
    <property type="entry name" value="DEXDc"/>
    <property type="match status" value="1"/>
</dbReference>
<dbReference type="GO" id="GO:0015668">
    <property type="term" value="F:type III site-specific deoxyribonuclease activity"/>
    <property type="evidence" value="ECO:0007669"/>
    <property type="project" value="InterPro"/>
</dbReference>
<keyword evidence="3" id="KW-0547">Nucleotide-binding</keyword>
<evidence type="ECO:0000313" key="3">
    <source>
        <dbReference type="EMBL" id="RXZ71605.1"/>
    </source>
</evidence>
<dbReference type="InterPro" id="IPR045572">
    <property type="entry name" value="RE_endonuc_C"/>
</dbReference>
<dbReference type="InterPro" id="IPR027417">
    <property type="entry name" value="P-loop_NTPase"/>
</dbReference>
<dbReference type="InterPro" id="IPR014001">
    <property type="entry name" value="Helicase_ATP-bd"/>
</dbReference>
<dbReference type="RefSeq" id="WP_129490290.1">
    <property type="nucleotide sequence ID" value="NZ_SBAP01000001.1"/>
</dbReference>
<comment type="caution">
    <text evidence="3">The sequence shown here is derived from an EMBL/GenBank/DDBJ whole genome shotgun (WGS) entry which is preliminary data.</text>
</comment>
<organism evidence="3 4">
    <name type="scientific">Fusobacterium necrophorum</name>
    <dbReference type="NCBI Taxonomy" id="859"/>
    <lineage>
        <taxon>Bacteria</taxon>
        <taxon>Fusobacteriati</taxon>
        <taxon>Fusobacteriota</taxon>
        <taxon>Fusobacteriia</taxon>
        <taxon>Fusobacteriales</taxon>
        <taxon>Fusobacteriaceae</taxon>
        <taxon>Fusobacterium</taxon>
    </lineage>
</organism>
<dbReference type="AlphaFoldDB" id="A0A4Q2L0Q5"/>
<dbReference type="Gene3D" id="3.40.50.300">
    <property type="entry name" value="P-loop containing nucleotide triphosphate hydrolases"/>
    <property type="match status" value="2"/>
</dbReference>
<gene>
    <name evidence="3" type="ORF">EPT53_00400</name>
</gene>
<keyword evidence="1" id="KW-0175">Coiled coil</keyword>
<keyword evidence="3" id="KW-0347">Helicase</keyword>
<protein>
    <submittedName>
        <fullName evidence="3">DEAD/DEAH box helicase</fullName>
    </submittedName>
</protein>
<keyword evidence="3" id="KW-0067">ATP-binding</keyword>
<dbReference type="InterPro" id="IPR006935">
    <property type="entry name" value="Helicase/UvrB_N"/>
</dbReference>
<feature type="domain" description="Helicase ATP-binding" evidence="2">
    <location>
        <begin position="54"/>
        <end position="272"/>
    </location>
</feature>
<dbReference type="GO" id="GO:0005524">
    <property type="term" value="F:ATP binding"/>
    <property type="evidence" value="ECO:0007669"/>
    <property type="project" value="InterPro"/>
</dbReference>
<proteinExistence type="predicted"/>
<accession>A0A4Q2L0Q5</accession>
<evidence type="ECO:0000256" key="1">
    <source>
        <dbReference type="SAM" id="Coils"/>
    </source>
</evidence>
<feature type="coiled-coil region" evidence="1">
    <location>
        <begin position="581"/>
        <end position="608"/>
    </location>
</feature>
<dbReference type="GO" id="GO:0004386">
    <property type="term" value="F:helicase activity"/>
    <property type="evidence" value="ECO:0007669"/>
    <property type="project" value="UniProtKB-KW"/>
</dbReference>
<evidence type="ECO:0000313" key="4">
    <source>
        <dbReference type="Proteomes" id="UP000289216"/>
    </source>
</evidence>
<evidence type="ECO:0000259" key="2">
    <source>
        <dbReference type="SMART" id="SM00487"/>
    </source>
</evidence>
<name>A0A4Q2L0Q5_9FUSO</name>
<dbReference type="GO" id="GO:0003677">
    <property type="term" value="F:DNA binding"/>
    <property type="evidence" value="ECO:0007669"/>
    <property type="project" value="InterPro"/>
</dbReference>